<reference evidence="2" key="2">
    <citation type="journal article" date="2018" name="BMC Genomics">
        <title>Genomic insights into host adaptation between the wheat stripe rust pathogen (Puccinia striiformis f. sp. tritici) and the barley stripe rust pathogen (Puccinia striiformis f. sp. hordei).</title>
        <authorList>
            <person name="Xia C."/>
            <person name="Wang M."/>
            <person name="Yin C."/>
            <person name="Cornejo O.E."/>
            <person name="Hulbert S.H."/>
            <person name="Chen X."/>
        </authorList>
    </citation>
    <scope>NUCLEOTIDE SEQUENCE [LARGE SCALE GENOMIC DNA]</scope>
    <source>
        <strain evidence="2">93TX-2</strain>
    </source>
</reference>
<comment type="caution">
    <text evidence="1">The sequence shown here is derived from an EMBL/GenBank/DDBJ whole genome shotgun (WGS) entry which is preliminary data.</text>
</comment>
<reference evidence="1 2" key="1">
    <citation type="submission" date="2017-12" db="EMBL/GenBank/DDBJ databases">
        <title>Gene loss provides genomic basis for host adaptation in cereal stripe rust fungi.</title>
        <authorList>
            <person name="Xia C."/>
        </authorList>
    </citation>
    <scope>NUCLEOTIDE SEQUENCE [LARGE SCALE GENOMIC DNA]</scope>
    <source>
        <strain evidence="1 2">93TX-2</strain>
    </source>
</reference>
<sequence length="98" mass="11385">MKELNELYISTDTIDEDLRCVEDKVAMPSRNFRTTKETSSISQETSRLTRVRSHRAEIKHGQEWCLTWLAHLDLAVERCIACCGFDDSDQWETDDSDT</sequence>
<evidence type="ECO:0000313" key="2">
    <source>
        <dbReference type="Proteomes" id="UP000238274"/>
    </source>
</evidence>
<protein>
    <submittedName>
        <fullName evidence="1">Uncharacterized protein</fullName>
    </submittedName>
</protein>
<dbReference type="EMBL" id="PKSM01000228">
    <property type="protein sequence ID" value="POW01626.1"/>
    <property type="molecule type" value="Genomic_DNA"/>
</dbReference>
<keyword evidence="2" id="KW-1185">Reference proteome</keyword>
<gene>
    <name evidence="1" type="ORF">PSHT_12457</name>
</gene>
<accession>A0A2S4UWH7</accession>
<evidence type="ECO:0000313" key="1">
    <source>
        <dbReference type="EMBL" id="POW01626.1"/>
    </source>
</evidence>
<organism evidence="1 2">
    <name type="scientific">Puccinia striiformis</name>
    <dbReference type="NCBI Taxonomy" id="27350"/>
    <lineage>
        <taxon>Eukaryota</taxon>
        <taxon>Fungi</taxon>
        <taxon>Dikarya</taxon>
        <taxon>Basidiomycota</taxon>
        <taxon>Pucciniomycotina</taxon>
        <taxon>Pucciniomycetes</taxon>
        <taxon>Pucciniales</taxon>
        <taxon>Pucciniaceae</taxon>
        <taxon>Puccinia</taxon>
    </lineage>
</organism>
<reference evidence="2" key="3">
    <citation type="journal article" date="2018" name="Mol. Plant Microbe Interact.">
        <title>Genome sequence resources for the wheat stripe rust pathogen (Puccinia striiformis f. sp. tritici) and the barley stripe rust pathogen (Puccinia striiformis f. sp. hordei).</title>
        <authorList>
            <person name="Xia C."/>
            <person name="Wang M."/>
            <person name="Yin C."/>
            <person name="Cornejo O.E."/>
            <person name="Hulbert S.H."/>
            <person name="Chen X."/>
        </authorList>
    </citation>
    <scope>NUCLEOTIDE SEQUENCE [LARGE SCALE GENOMIC DNA]</scope>
    <source>
        <strain evidence="2">93TX-2</strain>
    </source>
</reference>
<proteinExistence type="predicted"/>
<dbReference type="VEuPathDB" id="FungiDB:PSTT_01387"/>
<name>A0A2S4UWH7_9BASI</name>
<dbReference type="VEuPathDB" id="FungiDB:PSHT_12457"/>
<dbReference type="Proteomes" id="UP000238274">
    <property type="component" value="Unassembled WGS sequence"/>
</dbReference>
<dbReference type="AlphaFoldDB" id="A0A2S4UWH7"/>